<accession>A0A5B6WYU7</accession>
<dbReference type="OrthoDB" id="437338at2759"/>
<sequence length="103" mass="11344">MARHLEDKDAADAIVMSYFGLTLIDSACDVAIKLGIGVEKTDSTITILAEHIDCALKRVMFKIGSGKELVMVSERQNYLSNVISIMVAKKMVRKGCEAFLTYV</sequence>
<name>A0A5B6WYU7_9ROSI</name>
<evidence type="ECO:0000313" key="2">
    <source>
        <dbReference type="Proteomes" id="UP000325315"/>
    </source>
</evidence>
<proteinExistence type="predicted"/>
<protein>
    <submittedName>
        <fullName evidence="1">Alcohol-forming fatty acyl-CoA reductase-like</fullName>
    </submittedName>
</protein>
<reference evidence="2" key="1">
    <citation type="journal article" date="2019" name="Plant Biotechnol. J.">
        <title>Genome sequencing of the Australian wild diploid species Gossypium australe highlights disease resistance and delayed gland morphogenesis.</title>
        <authorList>
            <person name="Cai Y."/>
            <person name="Cai X."/>
            <person name="Wang Q."/>
            <person name="Wang P."/>
            <person name="Zhang Y."/>
            <person name="Cai C."/>
            <person name="Xu Y."/>
            <person name="Wang K."/>
            <person name="Zhou Z."/>
            <person name="Wang C."/>
            <person name="Geng S."/>
            <person name="Li B."/>
            <person name="Dong Q."/>
            <person name="Hou Y."/>
            <person name="Wang H."/>
            <person name="Ai P."/>
            <person name="Liu Z."/>
            <person name="Yi F."/>
            <person name="Sun M."/>
            <person name="An G."/>
            <person name="Cheng J."/>
            <person name="Zhang Y."/>
            <person name="Shi Q."/>
            <person name="Xie Y."/>
            <person name="Shi X."/>
            <person name="Chang Y."/>
            <person name="Huang F."/>
            <person name="Chen Y."/>
            <person name="Hong S."/>
            <person name="Mi L."/>
            <person name="Sun Q."/>
            <person name="Zhang L."/>
            <person name="Zhou B."/>
            <person name="Peng R."/>
            <person name="Zhang X."/>
            <person name="Liu F."/>
        </authorList>
    </citation>
    <scope>NUCLEOTIDE SEQUENCE [LARGE SCALE GENOMIC DNA]</scope>
    <source>
        <strain evidence="2">cv. PA1801</strain>
    </source>
</reference>
<comment type="caution">
    <text evidence="1">The sequence shown here is derived from an EMBL/GenBank/DDBJ whole genome shotgun (WGS) entry which is preliminary data.</text>
</comment>
<dbReference type="EMBL" id="SMMG02000001">
    <property type="protein sequence ID" value="KAA3487109.1"/>
    <property type="molecule type" value="Genomic_DNA"/>
</dbReference>
<dbReference type="AlphaFoldDB" id="A0A5B6WYU7"/>
<gene>
    <name evidence="1" type="ORF">EPI10_030960</name>
</gene>
<keyword evidence="2" id="KW-1185">Reference proteome</keyword>
<organism evidence="1 2">
    <name type="scientific">Gossypium australe</name>
    <dbReference type="NCBI Taxonomy" id="47621"/>
    <lineage>
        <taxon>Eukaryota</taxon>
        <taxon>Viridiplantae</taxon>
        <taxon>Streptophyta</taxon>
        <taxon>Embryophyta</taxon>
        <taxon>Tracheophyta</taxon>
        <taxon>Spermatophyta</taxon>
        <taxon>Magnoliopsida</taxon>
        <taxon>eudicotyledons</taxon>
        <taxon>Gunneridae</taxon>
        <taxon>Pentapetalae</taxon>
        <taxon>rosids</taxon>
        <taxon>malvids</taxon>
        <taxon>Malvales</taxon>
        <taxon>Malvaceae</taxon>
        <taxon>Malvoideae</taxon>
        <taxon>Gossypium</taxon>
    </lineage>
</organism>
<dbReference type="Proteomes" id="UP000325315">
    <property type="component" value="Unassembled WGS sequence"/>
</dbReference>
<evidence type="ECO:0000313" key="1">
    <source>
        <dbReference type="EMBL" id="KAA3487109.1"/>
    </source>
</evidence>